<dbReference type="GO" id="GO:0070042">
    <property type="term" value="F:rRNA (uridine-N3-)-methyltransferase activity"/>
    <property type="evidence" value="ECO:0007669"/>
    <property type="project" value="InterPro"/>
</dbReference>
<sequence>MGDEEMKRLEELEEVEGEEEKWVKYYSSNHQILLVGEGDFSFSLSLAQSFGSASNMVASSLDLYDDVIKKYKKAKPNLENLENLGAFLLHGVDATKMKLHPDLQMRRFDYIIYNFPHAGFYRREDDSHMIKKHKDLVHGFFMNARGMLRPDGEIHVNHKTTAPFSYWNVESLAMESSLQLVECVRFKKEDYPGYNNKRGDGLRCDEPFPLGECSTYKFSFNPNAKMMPKVKARMDLLQRRYPQLKETQVPMQQRPTAFDLGYPPFQEIQVPMQQRPTSFDLMRYPQTNKSMPLTNTYSQIRCSEIISRYSNNPAEILGRRDYDVGYSTYRLMPDFERLVAEVPTRTLNGDCYLLHELHRMSIMRSARFRRMLAFPDYNLNETEMAEYQRYW</sequence>
<accession>A0AAD7LP81</accession>
<dbReference type="EMBL" id="JARAOO010000008">
    <property type="protein sequence ID" value="KAJ7960991.1"/>
    <property type="molecule type" value="Genomic_DNA"/>
</dbReference>
<protein>
    <submittedName>
        <fullName evidence="2">DUF2431 domain-containing protein</fullName>
    </submittedName>
</protein>
<proteinExistence type="predicted"/>
<keyword evidence="3" id="KW-1185">Reference proteome</keyword>
<feature type="domain" description="25S rRNA (uridine-N(3))-methyltransferase BMT5-like" evidence="1">
    <location>
        <begin position="33"/>
        <end position="198"/>
    </location>
</feature>
<dbReference type="AlphaFoldDB" id="A0AAD7LP81"/>
<gene>
    <name evidence="2" type="ORF">O6P43_021354</name>
</gene>
<organism evidence="2 3">
    <name type="scientific">Quillaja saponaria</name>
    <name type="common">Soap bark tree</name>
    <dbReference type="NCBI Taxonomy" id="32244"/>
    <lineage>
        <taxon>Eukaryota</taxon>
        <taxon>Viridiplantae</taxon>
        <taxon>Streptophyta</taxon>
        <taxon>Embryophyta</taxon>
        <taxon>Tracheophyta</taxon>
        <taxon>Spermatophyta</taxon>
        <taxon>Magnoliopsida</taxon>
        <taxon>eudicotyledons</taxon>
        <taxon>Gunneridae</taxon>
        <taxon>Pentapetalae</taxon>
        <taxon>rosids</taxon>
        <taxon>fabids</taxon>
        <taxon>Fabales</taxon>
        <taxon>Quillajaceae</taxon>
        <taxon>Quillaja</taxon>
    </lineage>
</organism>
<dbReference type="Proteomes" id="UP001163823">
    <property type="component" value="Chromosome 8"/>
</dbReference>
<dbReference type="GO" id="GO:0005737">
    <property type="term" value="C:cytoplasm"/>
    <property type="evidence" value="ECO:0007669"/>
    <property type="project" value="TreeGrafter"/>
</dbReference>
<dbReference type="FunFam" id="3.40.50.150:FF:000440">
    <property type="entry name" value="Os09g0479300 protein"/>
    <property type="match status" value="1"/>
</dbReference>
<evidence type="ECO:0000313" key="3">
    <source>
        <dbReference type="Proteomes" id="UP001163823"/>
    </source>
</evidence>
<evidence type="ECO:0000259" key="1">
    <source>
        <dbReference type="Pfam" id="PF10354"/>
    </source>
</evidence>
<name>A0AAD7LP81_QUISA</name>
<dbReference type="KEGG" id="qsa:O6P43_021354"/>
<comment type="caution">
    <text evidence="2">The sequence shown here is derived from an EMBL/GenBank/DDBJ whole genome shotgun (WGS) entry which is preliminary data.</text>
</comment>
<reference evidence="2" key="1">
    <citation type="journal article" date="2023" name="Science">
        <title>Elucidation of the pathway for biosynthesis of saponin adjuvants from the soapbark tree.</title>
        <authorList>
            <person name="Reed J."/>
            <person name="Orme A."/>
            <person name="El-Demerdash A."/>
            <person name="Owen C."/>
            <person name="Martin L.B.B."/>
            <person name="Misra R.C."/>
            <person name="Kikuchi S."/>
            <person name="Rejzek M."/>
            <person name="Martin A.C."/>
            <person name="Harkess A."/>
            <person name="Leebens-Mack J."/>
            <person name="Louveau T."/>
            <person name="Stephenson M.J."/>
            <person name="Osbourn A."/>
        </authorList>
    </citation>
    <scope>NUCLEOTIDE SEQUENCE</scope>
    <source>
        <strain evidence="2">S10</strain>
    </source>
</reference>
<dbReference type="GO" id="GO:0070475">
    <property type="term" value="P:rRNA base methylation"/>
    <property type="evidence" value="ECO:0007669"/>
    <property type="project" value="InterPro"/>
</dbReference>
<dbReference type="PANTHER" id="PTHR11538">
    <property type="entry name" value="PHENYLALANYL-TRNA SYNTHETASE"/>
    <property type="match status" value="1"/>
</dbReference>
<evidence type="ECO:0000313" key="2">
    <source>
        <dbReference type="EMBL" id="KAJ7960991.1"/>
    </source>
</evidence>
<dbReference type="Pfam" id="PF10354">
    <property type="entry name" value="BMT5-like"/>
    <property type="match status" value="1"/>
</dbReference>
<dbReference type="InterPro" id="IPR019446">
    <property type="entry name" value="BMT5-like"/>
</dbReference>
<dbReference type="PANTHER" id="PTHR11538:SF26">
    <property type="entry name" value="FERREDOXIN-FOLD ANTICODON-BINDING DOMAIN-CONTAINING PROTEIN 1"/>
    <property type="match status" value="1"/>
</dbReference>